<dbReference type="Gene3D" id="3.40.50.620">
    <property type="entry name" value="HUPs"/>
    <property type="match status" value="1"/>
</dbReference>
<dbReference type="InterPro" id="IPR014729">
    <property type="entry name" value="Rossmann-like_a/b/a_fold"/>
</dbReference>
<evidence type="ECO:0000313" key="12">
    <source>
        <dbReference type="EMBL" id="CCD29824.1"/>
    </source>
</evidence>
<evidence type="ECO:0000313" key="13">
    <source>
        <dbReference type="Proteomes" id="UP000054051"/>
    </source>
</evidence>
<dbReference type="Proteomes" id="UP000054051">
    <property type="component" value="Unassembled WGS sequence"/>
</dbReference>
<dbReference type="GO" id="GO:0008270">
    <property type="term" value="F:zinc ion binding"/>
    <property type="evidence" value="ECO:0007669"/>
    <property type="project" value="UniProtKB-UniRule"/>
</dbReference>
<dbReference type="GO" id="GO:0005524">
    <property type="term" value="F:ATP binding"/>
    <property type="evidence" value="ECO:0007669"/>
    <property type="project" value="UniProtKB-UniRule"/>
</dbReference>
<dbReference type="PIRSF" id="PIRSF006293">
    <property type="entry name" value="ExsB"/>
    <property type="match status" value="1"/>
</dbReference>
<feature type="binding site" evidence="11">
    <location>
        <begin position="22"/>
        <end position="32"/>
    </location>
    <ligand>
        <name>ATP</name>
        <dbReference type="ChEBI" id="CHEBI:30616"/>
    </ligand>
</feature>
<dbReference type="NCBIfam" id="TIGR00364">
    <property type="entry name" value="7-cyano-7-deazaguanine synthase QueC"/>
    <property type="match status" value="1"/>
</dbReference>
<keyword evidence="3 11" id="KW-0479">Metal-binding</keyword>
<feature type="binding site" evidence="11">
    <location>
        <position position="210"/>
    </location>
    <ligand>
        <name>Zn(2+)</name>
        <dbReference type="ChEBI" id="CHEBI:29105"/>
    </ligand>
</feature>
<name>G2JAM2_9BURK</name>
<dbReference type="PANTHER" id="PTHR42914:SF1">
    <property type="entry name" value="7-CYANO-7-DEAZAGUANINE SYNTHASE"/>
    <property type="match status" value="1"/>
</dbReference>
<dbReference type="EMBL" id="CAFB01000048">
    <property type="protein sequence ID" value="CCD29824.1"/>
    <property type="molecule type" value="Genomic_DNA"/>
</dbReference>
<dbReference type="InterPro" id="IPR018317">
    <property type="entry name" value="QueC"/>
</dbReference>
<dbReference type="UniPathway" id="UPA00391"/>
<evidence type="ECO:0000256" key="8">
    <source>
        <dbReference type="ARBA" id="ARBA00037993"/>
    </source>
</evidence>
<protein>
    <recommendedName>
        <fullName evidence="9 11">7-cyano-7-deazaguanine synthase</fullName>
        <ecNumber evidence="9 11">6.3.4.20</ecNumber>
    </recommendedName>
    <alternativeName>
        <fullName evidence="11">7-cyano-7-carbaguanine synthase</fullName>
    </alternativeName>
    <alternativeName>
        <fullName evidence="11">PreQ(0) synthase</fullName>
    </alternativeName>
    <alternativeName>
        <fullName evidence="11">Queuosine biosynthesis protein QueC</fullName>
    </alternativeName>
</protein>
<dbReference type="RefSeq" id="WP_006682954.1">
    <property type="nucleotide sequence ID" value="NZ_CAFB01000048.1"/>
</dbReference>
<comment type="similarity">
    <text evidence="8 11">Belongs to the QueC family.</text>
</comment>
<dbReference type="GO" id="GO:0008616">
    <property type="term" value="P:tRNA queuosine(34) biosynthetic process"/>
    <property type="evidence" value="ECO:0007669"/>
    <property type="project" value="UniProtKB-UniRule"/>
</dbReference>
<keyword evidence="13" id="KW-1185">Reference proteome</keyword>
<comment type="caution">
    <text evidence="12">The sequence shown here is derived from an EMBL/GenBank/DDBJ whole genome shotgun (WGS) entry which is preliminary data.</text>
</comment>
<dbReference type="HAMAP" id="MF_01633">
    <property type="entry name" value="QueC"/>
    <property type="match status" value="1"/>
</dbReference>
<feature type="binding site" evidence="11">
    <location>
        <position position="231"/>
    </location>
    <ligand>
        <name>Zn(2+)</name>
        <dbReference type="ChEBI" id="CHEBI:29105"/>
    </ligand>
</feature>
<evidence type="ECO:0000256" key="7">
    <source>
        <dbReference type="ARBA" id="ARBA00022840"/>
    </source>
</evidence>
<evidence type="ECO:0000256" key="3">
    <source>
        <dbReference type="ARBA" id="ARBA00022723"/>
    </source>
</evidence>
<feature type="binding site" evidence="11">
    <location>
        <position position="225"/>
    </location>
    <ligand>
        <name>Zn(2+)</name>
        <dbReference type="ChEBI" id="CHEBI:29105"/>
    </ligand>
</feature>
<dbReference type="eggNOG" id="COG0603">
    <property type="taxonomic scope" value="Bacteria"/>
</dbReference>
<dbReference type="STRING" id="1070319.CAGGBEG34_300024"/>
<evidence type="ECO:0000256" key="1">
    <source>
        <dbReference type="ARBA" id="ARBA00005061"/>
    </source>
</evidence>
<comment type="catalytic activity">
    <reaction evidence="10 11">
        <text>7-carboxy-7-carbaguanine + NH4(+) + 2 ATP = 7-cyano-7-carbaguanine + 2 AMP + 2 diphosphate + 2 H(+)</text>
        <dbReference type="Rhea" id="RHEA:27982"/>
        <dbReference type="ChEBI" id="CHEBI:15378"/>
        <dbReference type="ChEBI" id="CHEBI:28938"/>
        <dbReference type="ChEBI" id="CHEBI:30616"/>
        <dbReference type="ChEBI" id="CHEBI:33019"/>
        <dbReference type="ChEBI" id="CHEBI:45075"/>
        <dbReference type="ChEBI" id="CHEBI:61036"/>
        <dbReference type="ChEBI" id="CHEBI:456215"/>
        <dbReference type="EC" id="6.3.4.20"/>
    </reaction>
</comment>
<keyword evidence="7 11" id="KW-0067">ATP-binding</keyword>
<evidence type="ECO:0000256" key="11">
    <source>
        <dbReference type="HAMAP-Rule" id="MF_01633"/>
    </source>
</evidence>
<evidence type="ECO:0000256" key="5">
    <source>
        <dbReference type="ARBA" id="ARBA00022785"/>
    </source>
</evidence>
<dbReference type="GO" id="GO:0016879">
    <property type="term" value="F:ligase activity, forming carbon-nitrogen bonds"/>
    <property type="evidence" value="ECO:0007669"/>
    <property type="project" value="UniProtKB-UniRule"/>
</dbReference>
<dbReference type="CDD" id="cd01995">
    <property type="entry name" value="QueC-like"/>
    <property type="match status" value="1"/>
</dbReference>
<evidence type="ECO:0000256" key="6">
    <source>
        <dbReference type="ARBA" id="ARBA00022833"/>
    </source>
</evidence>
<dbReference type="OrthoDB" id="9789567at2"/>
<evidence type="ECO:0000256" key="2">
    <source>
        <dbReference type="ARBA" id="ARBA00022598"/>
    </source>
</evidence>
<accession>G2JAM2</accession>
<keyword evidence="6 11" id="KW-0862">Zinc</keyword>
<dbReference type="EC" id="6.3.4.20" evidence="9 11"/>
<sequence>MSEALHTKIIRTADHKRALVLFSGGQDSATCVVWALARCDYVETLGFDYGQRHRVELECREGFRAALTHQFPQWADKLGSDHMIDLSVLGAVSHTAMTREIQIKIQENGLPNTFVPGRNLMFMTIAAAIAYRRGLKVLVGGMCETDFSGYPDCRDDTIKALQVALNLGMDRRFLVETPLMWLDKAATWRLAESLGGAALVELIRVKTHTCYLGERAELHPWGFGCGACPACALRANGYDAFLKGKRAIET</sequence>
<keyword evidence="5 11" id="KW-0671">Queuosine biosynthesis</keyword>
<dbReference type="PANTHER" id="PTHR42914">
    <property type="entry name" value="7-CYANO-7-DEAZAGUANINE SYNTHASE"/>
    <property type="match status" value="1"/>
</dbReference>
<gene>
    <name evidence="11 12" type="primary">queC</name>
    <name evidence="12" type="ORF">CAGGBEG34_300024</name>
</gene>
<evidence type="ECO:0000256" key="9">
    <source>
        <dbReference type="ARBA" id="ARBA00039149"/>
    </source>
</evidence>
<feature type="binding site" evidence="11">
    <location>
        <position position="228"/>
    </location>
    <ligand>
        <name>Zn(2+)</name>
        <dbReference type="ChEBI" id="CHEBI:29105"/>
    </ligand>
</feature>
<proteinExistence type="inferred from homology"/>
<dbReference type="Pfam" id="PF06508">
    <property type="entry name" value="QueC"/>
    <property type="match status" value="1"/>
</dbReference>
<evidence type="ECO:0000256" key="4">
    <source>
        <dbReference type="ARBA" id="ARBA00022741"/>
    </source>
</evidence>
<keyword evidence="4 11" id="KW-0547">Nucleotide-binding</keyword>
<dbReference type="SUPFAM" id="SSF52402">
    <property type="entry name" value="Adenine nucleotide alpha hydrolases-like"/>
    <property type="match status" value="1"/>
</dbReference>
<comment type="cofactor">
    <cofactor evidence="11">
        <name>Zn(2+)</name>
        <dbReference type="ChEBI" id="CHEBI:29105"/>
    </cofactor>
    <text evidence="11">Binds 1 zinc ion per subunit.</text>
</comment>
<comment type="function">
    <text evidence="11">Catalyzes the ATP-dependent conversion of 7-carboxy-7-deazaguanine (CDG) to 7-cyano-7-deazaguanine (preQ(0)).</text>
</comment>
<comment type="pathway">
    <text evidence="1 11">Purine metabolism; 7-cyano-7-deazaguanine biosynthesis.</text>
</comment>
<evidence type="ECO:0000256" key="10">
    <source>
        <dbReference type="ARBA" id="ARBA00047890"/>
    </source>
</evidence>
<reference evidence="12 13" key="1">
    <citation type="submission" date="2011-08" db="EMBL/GenBank/DDBJ databases">
        <title>The genome of the obligate endobacterium of an arbuscular mycorrhizal fungus reveals an interphylum network of nutritional interactions.</title>
        <authorList>
            <person name="Ghignone S."/>
            <person name="Salvioli A."/>
            <person name="Anca I."/>
            <person name="Lumini E."/>
            <person name="Ortu G."/>
            <person name="Petiti L."/>
            <person name="Cruveiller S."/>
            <person name="Bianciotto V."/>
            <person name="Piffanelli P."/>
            <person name="Lanfranco L."/>
            <person name="Bonfante P."/>
        </authorList>
    </citation>
    <scope>NUCLEOTIDE SEQUENCE [LARGE SCALE GENOMIC DNA]</scope>
    <source>
        <strain evidence="12 13">BEG34</strain>
    </source>
</reference>
<dbReference type="AlphaFoldDB" id="G2JAM2"/>
<keyword evidence="2 11" id="KW-0436">Ligase</keyword>
<organism evidence="12 13">
    <name type="scientific">Candidatus Glomeribacter gigasporarum BEG34</name>
    <dbReference type="NCBI Taxonomy" id="1070319"/>
    <lineage>
        <taxon>Bacteria</taxon>
        <taxon>Pseudomonadati</taxon>
        <taxon>Pseudomonadota</taxon>
        <taxon>Betaproteobacteria</taxon>
        <taxon>Burkholderiales</taxon>
        <taxon>Burkholderiaceae</taxon>
        <taxon>Candidatus Glomeribacter</taxon>
    </lineage>
</organism>